<gene>
    <name evidence="3" type="ORF">HMPREF0647_03040</name>
</gene>
<keyword evidence="1" id="KW-0732">Signal</keyword>
<protein>
    <submittedName>
        <fullName evidence="3">Phosphate-binding protein</fullName>
    </submittedName>
</protein>
<evidence type="ECO:0000259" key="2">
    <source>
        <dbReference type="Pfam" id="PF12849"/>
    </source>
</evidence>
<name>A0A096AE12_9BACT</name>
<organism evidence="3 4">
    <name type="scientific">Prevotella bivia DNF00320</name>
    <dbReference type="NCBI Taxonomy" id="1401068"/>
    <lineage>
        <taxon>Bacteria</taxon>
        <taxon>Pseudomonadati</taxon>
        <taxon>Bacteroidota</taxon>
        <taxon>Bacteroidia</taxon>
        <taxon>Bacteroidales</taxon>
        <taxon>Prevotellaceae</taxon>
        <taxon>Prevotella</taxon>
    </lineage>
</organism>
<dbReference type="PANTHER" id="PTHR30570">
    <property type="entry name" value="PERIPLASMIC PHOSPHATE BINDING COMPONENT OF PHOSPHATE ABC TRANSPORTER"/>
    <property type="match status" value="1"/>
</dbReference>
<dbReference type="SUPFAM" id="SSF53850">
    <property type="entry name" value="Periplasmic binding protein-like II"/>
    <property type="match status" value="1"/>
</dbReference>
<dbReference type="AlphaFoldDB" id="A0A096AE12"/>
<dbReference type="Proteomes" id="UP000029525">
    <property type="component" value="Unassembled WGS sequence"/>
</dbReference>
<evidence type="ECO:0000313" key="4">
    <source>
        <dbReference type="Proteomes" id="UP000029525"/>
    </source>
</evidence>
<evidence type="ECO:0000256" key="1">
    <source>
        <dbReference type="ARBA" id="ARBA00022729"/>
    </source>
</evidence>
<evidence type="ECO:0000313" key="3">
    <source>
        <dbReference type="EMBL" id="KGF45313.1"/>
    </source>
</evidence>
<dbReference type="InterPro" id="IPR024370">
    <property type="entry name" value="PBP_domain"/>
</dbReference>
<reference evidence="3 4" key="1">
    <citation type="submission" date="2014-07" db="EMBL/GenBank/DDBJ databases">
        <authorList>
            <person name="McCorrison J."/>
            <person name="Sanka R."/>
            <person name="Torralba M."/>
            <person name="Gillis M."/>
            <person name="Haft D.H."/>
            <person name="Methe B."/>
            <person name="Sutton G."/>
            <person name="Nelson K.E."/>
        </authorList>
    </citation>
    <scope>NUCLEOTIDE SEQUENCE [LARGE SCALE GENOMIC DNA]</scope>
    <source>
        <strain evidence="3 4">DNF00320</strain>
    </source>
</reference>
<proteinExistence type="predicted"/>
<dbReference type="Gene3D" id="3.40.190.10">
    <property type="entry name" value="Periplasmic binding protein-like II"/>
    <property type="match status" value="2"/>
</dbReference>
<comment type="caution">
    <text evidence="3">The sequence shown here is derived from an EMBL/GenBank/DDBJ whole genome shotgun (WGS) entry which is preliminary data.</text>
</comment>
<dbReference type="EMBL" id="JRNQ01000017">
    <property type="protein sequence ID" value="KGF45313.1"/>
    <property type="molecule type" value="Genomic_DNA"/>
</dbReference>
<dbReference type="Pfam" id="PF12849">
    <property type="entry name" value="PBP_like_2"/>
    <property type="match status" value="1"/>
</dbReference>
<dbReference type="OrthoDB" id="1450880at2"/>
<dbReference type="RefSeq" id="WP_036866292.1">
    <property type="nucleotide sequence ID" value="NZ_JRNQ01000017.1"/>
</dbReference>
<sequence length="322" mass="35579">MRRASYYIVFSTIAIAALVLSACGKRKAADGRTDTPISGTIKFAADESFAPIIEEELQTYQYRFPQTHLLPIYTDDNEGMKLLIDQKVNLFFTSHKLLPSEEALIQTKGPIPSVFPIGYDGIAFIVNKENRDSLLTVTQLKQILSGKVSKWNEVSKENSAKDIAVVFDSKASATLHFVADSILGGQKNMSKKIVAAKNTSAVIEYVHNTPNAIGVLGSNWLYDKRDTTNTTFKKGIRVVAVSQTTEAVPSNSWQPYQAYLLNGRYPFVRTIYAIVADPHKALPWAFANFITGPVGQMIVLKAGLLPYRGNINIREVKVDSGK</sequence>
<dbReference type="PROSITE" id="PS51257">
    <property type="entry name" value="PROKAR_LIPOPROTEIN"/>
    <property type="match status" value="1"/>
</dbReference>
<dbReference type="InterPro" id="IPR050811">
    <property type="entry name" value="Phosphate_ABC_transporter"/>
</dbReference>
<accession>A0A096AE12</accession>
<feature type="domain" description="PBP" evidence="2">
    <location>
        <begin position="32"/>
        <end position="292"/>
    </location>
</feature>
<dbReference type="PANTHER" id="PTHR30570:SF1">
    <property type="entry name" value="PHOSPHATE-BINDING PROTEIN PSTS"/>
    <property type="match status" value="1"/>
</dbReference>